<keyword evidence="3" id="KW-1185">Reference proteome</keyword>
<reference evidence="2 3" key="1">
    <citation type="submission" date="2018-11" db="EMBL/GenBank/DDBJ databases">
        <authorList>
            <consortium name="Pathogen Informatics"/>
        </authorList>
    </citation>
    <scope>NUCLEOTIDE SEQUENCE [LARGE SCALE GENOMIC DNA]</scope>
    <source>
        <strain evidence="2 3">NST_G2</strain>
    </source>
</reference>
<dbReference type="STRING" id="70667.A0A3P7DIM6"/>
<organism evidence="2 3">
    <name type="scientific">Schistocephalus solidus</name>
    <name type="common">Tapeworm</name>
    <dbReference type="NCBI Taxonomy" id="70667"/>
    <lineage>
        <taxon>Eukaryota</taxon>
        <taxon>Metazoa</taxon>
        <taxon>Spiralia</taxon>
        <taxon>Lophotrochozoa</taxon>
        <taxon>Platyhelminthes</taxon>
        <taxon>Cestoda</taxon>
        <taxon>Eucestoda</taxon>
        <taxon>Diphyllobothriidea</taxon>
        <taxon>Diphyllobothriidae</taxon>
        <taxon>Schistocephalus</taxon>
    </lineage>
</organism>
<dbReference type="Proteomes" id="UP000275846">
    <property type="component" value="Unassembled WGS sequence"/>
</dbReference>
<sequence length="114" mass="12881">MHEKAEAQDERVRILHCLGATRRPELVERTIALTLSDFVRKQDRLRPLMSLSTSPAGRRAVLKLIKTHIDNLDDTLGRPNLTAYVIRVSHSLRFGGCLSSVPNPLNFINLPFSH</sequence>
<evidence type="ECO:0000313" key="2">
    <source>
        <dbReference type="EMBL" id="VDL88027.1"/>
    </source>
</evidence>
<gene>
    <name evidence="2" type="ORF">SSLN_LOCUS1642</name>
</gene>
<dbReference type="Gene3D" id="1.25.50.20">
    <property type="match status" value="1"/>
</dbReference>
<protein>
    <recommendedName>
        <fullName evidence="1">ERAP1-like C-terminal domain-containing protein</fullName>
    </recommendedName>
</protein>
<evidence type="ECO:0000259" key="1">
    <source>
        <dbReference type="Pfam" id="PF11838"/>
    </source>
</evidence>
<proteinExistence type="predicted"/>
<dbReference type="AlphaFoldDB" id="A0A3P7DIM6"/>
<dbReference type="InterPro" id="IPR024571">
    <property type="entry name" value="ERAP1-like_C_dom"/>
</dbReference>
<dbReference type="Pfam" id="PF11838">
    <property type="entry name" value="ERAP1_C"/>
    <property type="match status" value="1"/>
</dbReference>
<name>A0A3P7DIM6_SCHSO</name>
<accession>A0A3P7DIM6</accession>
<dbReference type="OrthoDB" id="6273601at2759"/>
<dbReference type="EMBL" id="UYSU01004805">
    <property type="protein sequence ID" value="VDL88027.1"/>
    <property type="molecule type" value="Genomic_DNA"/>
</dbReference>
<evidence type="ECO:0000313" key="3">
    <source>
        <dbReference type="Proteomes" id="UP000275846"/>
    </source>
</evidence>
<feature type="domain" description="ERAP1-like C-terminal" evidence="1">
    <location>
        <begin position="4"/>
        <end position="88"/>
    </location>
</feature>